<protein>
    <submittedName>
        <fullName evidence="2">Uncharacterized protein</fullName>
    </submittedName>
</protein>
<evidence type="ECO:0000313" key="3">
    <source>
        <dbReference type="Proteomes" id="UP000585638"/>
    </source>
</evidence>
<dbReference type="RefSeq" id="WP_184869222.1">
    <property type="nucleotide sequence ID" value="NZ_JACHIR010000001.1"/>
</dbReference>
<dbReference type="AlphaFoldDB" id="A0A7W9NEP8"/>
<gene>
    <name evidence="2" type="ORF">BJ998_001091</name>
</gene>
<feature type="region of interest" description="Disordered" evidence="1">
    <location>
        <begin position="1"/>
        <end position="31"/>
    </location>
</feature>
<feature type="region of interest" description="Disordered" evidence="1">
    <location>
        <begin position="214"/>
        <end position="241"/>
    </location>
</feature>
<organism evidence="2 3">
    <name type="scientific">Kutzneria kofuensis</name>
    <dbReference type="NCBI Taxonomy" id="103725"/>
    <lineage>
        <taxon>Bacteria</taxon>
        <taxon>Bacillati</taxon>
        <taxon>Actinomycetota</taxon>
        <taxon>Actinomycetes</taxon>
        <taxon>Pseudonocardiales</taxon>
        <taxon>Pseudonocardiaceae</taxon>
        <taxon>Kutzneria</taxon>
    </lineage>
</organism>
<dbReference type="Proteomes" id="UP000585638">
    <property type="component" value="Unassembled WGS sequence"/>
</dbReference>
<feature type="compositionally biased region" description="Polar residues" evidence="1">
    <location>
        <begin position="215"/>
        <end position="241"/>
    </location>
</feature>
<dbReference type="EMBL" id="JACHIR010000001">
    <property type="protein sequence ID" value="MBB5889895.1"/>
    <property type="molecule type" value="Genomic_DNA"/>
</dbReference>
<name>A0A7W9NEP8_9PSEU</name>
<keyword evidence="3" id="KW-1185">Reference proteome</keyword>
<sequence>MGLAATEANASDTWEGKMRGTNRPPSGLDLSQEVLPGSASTRSITVDVHCHVRGAQLNGVAVHGVTPEQQLFPFIANEIATVTRSVAVEIDCDHTPACPHDKAILACLSRSQLTQLSSIVNGDTGGFSNRLLGRSSPSVDHKIRSAVLSDATAQAQRELETAVGLVCVMWFWLAEKHRLVLKSVLAHCPELGALTRHVRSFADMLVHRRGECFRSGSSTSSPTTCLGCTTSPPDSSATWPR</sequence>
<comment type="caution">
    <text evidence="2">The sequence shown here is derived from an EMBL/GenBank/DDBJ whole genome shotgun (WGS) entry which is preliminary data.</text>
</comment>
<reference evidence="2 3" key="1">
    <citation type="submission" date="2020-08" db="EMBL/GenBank/DDBJ databases">
        <title>Sequencing the genomes of 1000 actinobacteria strains.</title>
        <authorList>
            <person name="Klenk H.-P."/>
        </authorList>
    </citation>
    <scope>NUCLEOTIDE SEQUENCE [LARGE SCALE GENOMIC DNA]</scope>
    <source>
        <strain evidence="2 3">DSM 43851</strain>
    </source>
</reference>
<proteinExistence type="predicted"/>
<evidence type="ECO:0000313" key="2">
    <source>
        <dbReference type="EMBL" id="MBB5889895.1"/>
    </source>
</evidence>
<accession>A0A7W9NEP8</accession>
<evidence type="ECO:0000256" key="1">
    <source>
        <dbReference type="SAM" id="MobiDB-lite"/>
    </source>
</evidence>